<comment type="caution">
    <text evidence="4">The sequence shown here is derived from an EMBL/GenBank/DDBJ whole genome shotgun (WGS) entry which is preliminary data.</text>
</comment>
<keyword evidence="2" id="KW-1003">Cell membrane</keyword>
<dbReference type="RefSeq" id="WP_038850679.1">
    <property type="nucleotide sequence ID" value="NZ_ASGY01000220.1"/>
</dbReference>
<proteinExistence type="predicted"/>
<dbReference type="InterPro" id="IPR009722">
    <property type="entry name" value="YjiK/CarP"/>
</dbReference>
<dbReference type="CDD" id="cd09971">
    <property type="entry name" value="SdiA-regulated"/>
    <property type="match status" value="1"/>
</dbReference>
<keyword evidence="3" id="KW-0472">Membrane</keyword>
<dbReference type="Pfam" id="PF06977">
    <property type="entry name" value="SdiA-regulated"/>
    <property type="match status" value="1"/>
</dbReference>
<dbReference type="GO" id="GO:0003677">
    <property type="term" value="F:DNA binding"/>
    <property type="evidence" value="ECO:0007669"/>
    <property type="project" value="UniProtKB-KW"/>
</dbReference>
<comment type="subcellular location">
    <subcellularLocation>
        <location evidence="1">Cell membrane</location>
    </subcellularLocation>
</comment>
<dbReference type="Proteomes" id="UP000030060">
    <property type="component" value="Unassembled WGS sequence"/>
</dbReference>
<accession>A0A0A1YUR3</accession>
<evidence type="ECO:0000256" key="3">
    <source>
        <dbReference type="ARBA" id="ARBA00023136"/>
    </source>
</evidence>
<keyword evidence="4" id="KW-0238">DNA-binding</keyword>
<evidence type="ECO:0000313" key="4">
    <source>
        <dbReference type="EMBL" id="KGE64641.1"/>
    </source>
</evidence>
<dbReference type="GO" id="GO:0005886">
    <property type="term" value="C:plasma membrane"/>
    <property type="evidence" value="ECO:0007669"/>
    <property type="project" value="UniProtKB-SubCell"/>
</dbReference>
<sequence length="302" mass="34212">MRRLARPKPMLFMLALIVLIGAGVVAQHFRLFERAWFNWQVWRQPANERSIGLADYQVAVEARVIEGLNDDVSALTYDPIRKSLFTVTNQNAELIELSLEGKILRRIPLVGFGDAEAVEYISENIYVISDERQQRLIKVHVDDDTQFLDAADAEQMTLGLHVGGNKGFEGLAYDSVGKRLFVAKERDPMLIYEIHGFPHFKPEKTYSVHVVNNPKRDAGLFVRDLSSLQYDERSGHLLALSDESFLVLELDIDGRPLSSLSLLNGRHGLKKRVPQAEGIAMDDDGNLYLTSEPNLFYVFKKP</sequence>
<evidence type="ECO:0000256" key="2">
    <source>
        <dbReference type="ARBA" id="ARBA00022475"/>
    </source>
</evidence>
<name>A0A0A1YUR3_PSEFL</name>
<dbReference type="OrthoDB" id="6080098at2"/>
<organism evidence="4 5">
    <name type="scientific">Pseudomonas fluorescens LMG 5329</name>
    <dbReference type="NCBI Taxonomy" id="1324332"/>
    <lineage>
        <taxon>Bacteria</taxon>
        <taxon>Pseudomonadati</taxon>
        <taxon>Pseudomonadota</taxon>
        <taxon>Gammaproteobacteria</taxon>
        <taxon>Pseudomonadales</taxon>
        <taxon>Pseudomonadaceae</taxon>
        <taxon>Pseudomonas</taxon>
    </lineage>
</organism>
<dbReference type="AlphaFoldDB" id="A0A0A1YUR3"/>
<gene>
    <name evidence="4" type="ORF">K814_0128250</name>
</gene>
<evidence type="ECO:0000313" key="5">
    <source>
        <dbReference type="Proteomes" id="UP000030060"/>
    </source>
</evidence>
<dbReference type="EMBL" id="ASGY01000220">
    <property type="protein sequence ID" value="KGE64641.1"/>
    <property type="molecule type" value="Genomic_DNA"/>
</dbReference>
<reference evidence="4 5" key="1">
    <citation type="journal article" date="2013" name="Genome Announc.">
        <title>Draft Genome Sequence of Pseudomonas fluorescens LMG 5329, a White Line-Inducing Principle-Producing Bioindicator for the Mushroom Pathogen Pseudomonas tolaasii.</title>
        <authorList>
            <person name="Ghequire M.G."/>
            <person name="Rokni-Zadeh H."/>
            <person name="Zarrineh P."/>
            <person name="De Mot R."/>
        </authorList>
    </citation>
    <scope>NUCLEOTIDE SEQUENCE [LARGE SCALE GENOMIC DNA]</scope>
    <source>
        <strain evidence="4 5">LMG 5329</strain>
    </source>
</reference>
<dbReference type="SUPFAM" id="SSF50956">
    <property type="entry name" value="Thermostable phytase (3-phytase)"/>
    <property type="match status" value="1"/>
</dbReference>
<protein>
    <submittedName>
        <fullName evidence="4">DNA-binding protein</fullName>
    </submittedName>
</protein>
<evidence type="ECO:0000256" key="1">
    <source>
        <dbReference type="ARBA" id="ARBA00004236"/>
    </source>
</evidence>